<evidence type="ECO:0000313" key="3">
    <source>
        <dbReference type="EMBL" id="RZD16558.1"/>
    </source>
</evidence>
<evidence type="ECO:0000259" key="2">
    <source>
        <dbReference type="Pfam" id="PF01979"/>
    </source>
</evidence>
<dbReference type="Gene3D" id="3.20.20.140">
    <property type="entry name" value="Metal-dependent hydrolases"/>
    <property type="match status" value="2"/>
</dbReference>
<name>A0A519BH21_ACIG2</name>
<protein>
    <recommendedName>
        <fullName evidence="2">Amidohydrolase-related domain-containing protein</fullName>
    </recommendedName>
</protein>
<dbReference type="PANTHER" id="PTHR43794">
    <property type="entry name" value="AMINOHYDROLASE SSNA-RELATED"/>
    <property type="match status" value="1"/>
</dbReference>
<dbReference type="InterPro" id="IPR006680">
    <property type="entry name" value="Amidohydro-rel"/>
</dbReference>
<sequence length="468" mass="53472">MMTKINSKFILINSETLPLFKNAELFIDESTGKINSVQESPYREKNAVNFEKDKNYSTLIIPGLLNAHIHTELTMEADGSTPHIFSEWVISLIKMRMNLSAQETAAIRKRAYEISIKSGITAIGDIVPLEQFEEYIVKKFNIEHPRIKSYIEIIGLDPSLADIKIKELEKTLNYCYKYCSNNEKSKPREFCASDVYDKNNDDFQRREHISEETFMPGLSPHSVYSVSKELFQKLSEKNKKWKLDIAIHTSEHKSEISFLKEGRGDIAENLLNALQLGAFSNPSKTYGTVKYSTPVDYLNSMEMLSSKTALIHANEINEHDIRLIKDSRSSIVHCPRSNDFFNSSRLPLRKLLDNSINVGLGTDSLYSNSSISILDELKYARKIHNEENNHSVSSKELFKMATVNNAAILNIPHLTGTLETDSYADFIIFKIPKDLKLTEDNVFDKIIDFEEKDILKVFIGGKEVYRNV</sequence>
<feature type="domain" description="Amidohydrolase-related" evidence="2">
    <location>
        <begin position="60"/>
        <end position="464"/>
    </location>
</feature>
<gene>
    <name evidence="3" type="ORF">EVJ46_05995</name>
</gene>
<dbReference type="SUPFAM" id="SSF51556">
    <property type="entry name" value="Metallo-dependent hydrolases"/>
    <property type="match status" value="1"/>
</dbReference>
<dbReference type="InterPro" id="IPR011059">
    <property type="entry name" value="Metal-dep_hydrolase_composite"/>
</dbReference>
<comment type="caution">
    <text evidence="3">The sequence shown here is derived from an EMBL/GenBank/DDBJ whole genome shotgun (WGS) entry which is preliminary data.</text>
</comment>
<reference evidence="3 4" key="1">
    <citation type="journal article" date="2019" name="ISME J.">
        <title>Insights into ecological role of a new deltaproteobacterial order Candidatus Acidulodesulfobacterales by metagenomics and metatranscriptomics.</title>
        <authorList>
            <person name="Tan S."/>
            <person name="Liu J."/>
            <person name="Fang Y."/>
            <person name="Hedlund B.P."/>
            <person name="Lian Z.H."/>
            <person name="Huang L.Y."/>
            <person name="Li J.T."/>
            <person name="Huang L.N."/>
            <person name="Li W.J."/>
            <person name="Jiang H.C."/>
            <person name="Dong H.L."/>
            <person name="Shu W.S."/>
        </authorList>
    </citation>
    <scope>NUCLEOTIDE SEQUENCE [LARGE SCALE GENOMIC DNA]</scope>
    <source>
        <strain evidence="3">AP2</strain>
    </source>
</reference>
<dbReference type="Pfam" id="PF01979">
    <property type="entry name" value="Amidohydro_1"/>
    <property type="match status" value="1"/>
</dbReference>
<dbReference type="InterPro" id="IPR050287">
    <property type="entry name" value="MTA/SAH_deaminase"/>
</dbReference>
<evidence type="ECO:0000313" key="4">
    <source>
        <dbReference type="Proteomes" id="UP000316562"/>
    </source>
</evidence>
<organism evidence="3 4">
    <name type="scientific">Acididesulfobacter guangdongensis</name>
    <dbReference type="NCBI Taxonomy" id="2597225"/>
    <lineage>
        <taxon>Bacteria</taxon>
        <taxon>Deltaproteobacteria</taxon>
        <taxon>Candidatus Acidulodesulfobacterales</taxon>
        <taxon>Candidatus Acididesulfobacter</taxon>
    </lineage>
</organism>
<accession>A0A519BH21</accession>
<evidence type="ECO:0000256" key="1">
    <source>
        <dbReference type="ARBA" id="ARBA00022801"/>
    </source>
</evidence>
<proteinExistence type="predicted"/>
<dbReference type="AlphaFoldDB" id="A0A519BH21"/>
<dbReference type="GO" id="GO:0016810">
    <property type="term" value="F:hydrolase activity, acting on carbon-nitrogen (but not peptide) bonds"/>
    <property type="evidence" value="ECO:0007669"/>
    <property type="project" value="InterPro"/>
</dbReference>
<dbReference type="Proteomes" id="UP000316562">
    <property type="component" value="Unassembled WGS sequence"/>
</dbReference>
<dbReference type="Gene3D" id="2.30.40.10">
    <property type="entry name" value="Urease, subunit C, domain 1"/>
    <property type="match status" value="2"/>
</dbReference>
<dbReference type="InterPro" id="IPR032466">
    <property type="entry name" value="Metal_Hydrolase"/>
</dbReference>
<dbReference type="PANTHER" id="PTHR43794:SF11">
    <property type="entry name" value="AMIDOHYDROLASE-RELATED DOMAIN-CONTAINING PROTEIN"/>
    <property type="match status" value="1"/>
</dbReference>
<keyword evidence="1" id="KW-0378">Hydrolase</keyword>
<dbReference type="EMBL" id="SGBC01000002">
    <property type="protein sequence ID" value="RZD16558.1"/>
    <property type="molecule type" value="Genomic_DNA"/>
</dbReference>